<dbReference type="PANTHER" id="PTHR11432:SF3">
    <property type="entry name" value="NADH-UBIQUINONE OXIDOREDUCTASE CHAIN 1"/>
    <property type="match status" value="1"/>
</dbReference>
<reference evidence="8" key="2">
    <citation type="journal article" date="2016" name="Int. J. Syst. Evol. Microbiol.">
        <title>Caldimicrobium thiodismutans sp. nov., a sulfur-disproportionating bacterium isolated from a hot spring.</title>
        <authorList>
            <person name="Kojima H."/>
            <person name="Umezawa K."/>
            <person name="Fukui M."/>
        </authorList>
    </citation>
    <scope>NUCLEOTIDE SEQUENCE [LARGE SCALE GENOMIC DNA]</scope>
    <source>
        <strain evidence="8">TF1</strain>
    </source>
</reference>
<dbReference type="STRING" id="1653476.THC_0914"/>
<dbReference type="EMBL" id="AP014945">
    <property type="protein sequence ID" value="BAU23299.1"/>
    <property type="molecule type" value="Genomic_DNA"/>
</dbReference>
<dbReference type="RefSeq" id="WP_068513975.1">
    <property type="nucleotide sequence ID" value="NZ_AP014945.1"/>
</dbReference>
<keyword evidence="4 5" id="KW-0472">Membrane</keyword>
<dbReference type="EC" id="7.1.1.-" evidence="5"/>
<keyword evidence="5 6" id="KW-0520">NAD</keyword>
<proteinExistence type="inferred from homology"/>
<dbReference type="HAMAP" id="MF_01350">
    <property type="entry name" value="NDH1_NuoH"/>
    <property type="match status" value="1"/>
</dbReference>
<keyword evidence="5" id="KW-1278">Translocase</keyword>
<feature type="transmembrane region" description="Helical" evidence="5">
    <location>
        <begin position="6"/>
        <end position="34"/>
    </location>
</feature>
<keyword evidence="5" id="KW-1003">Cell membrane</keyword>
<feature type="transmembrane region" description="Helical" evidence="5">
    <location>
        <begin position="153"/>
        <end position="171"/>
    </location>
</feature>
<keyword evidence="5" id="KW-0830">Ubiquinone</keyword>
<comment type="function">
    <text evidence="5">NDH-1 shuttles electrons from NADH, via FMN and iron-sulfur (Fe-S) centers, to quinones in the respiratory chain. The immediate electron acceptor for the enzyme in this species is believed to be ubiquinone. Couples the redox reaction to proton translocation (for every two electrons transferred, four hydrogen ions are translocated across the cytoplasmic membrane), and thus conserves the redox energy in a proton gradient. This subunit may bind ubiquinone.</text>
</comment>
<dbReference type="GO" id="GO:0048038">
    <property type="term" value="F:quinone binding"/>
    <property type="evidence" value="ECO:0007669"/>
    <property type="project" value="UniProtKB-KW"/>
</dbReference>
<accession>A0A0U5AH69</accession>
<dbReference type="GO" id="GO:0016655">
    <property type="term" value="F:oxidoreductase activity, acting on NAD(P)H, quinone or similar compound as acceptor"/>
    <property type="evidence" value="ECO:0007669"/>
    <property type="project" value="UniProtKB-UniRule"/>
</dbReference>
<dbReference type="Proteomes" id="UP000068196">
    <property type="component" value="Chromosome"/>
</dbReference>
<gene>
    <name evidence="5" type="primary">nuoH</name>
    <name evidence="7" type="ORF">THC_0914</name>
</gene>
<feature type="transmembrane region" description="Helical" evidence="5">
    <location>
        <begin position="281"/>
        <end position="299"/>
    </location>
</feature>
<organism evidence="7 8">
    <name type="scientific">Caldimicrobium thiodismutans</name>
    <dbReference type="NCBI Taxonomy" id="1653476"/>
    <lineage>
        <taxon>Bacteria</taxon>
        <taxon>Pseudomonadati</taxon>
        <taxon>Thermodesulfobacteriota</taxon>
        <taxon>Thermodesulfobacteria</taxon>
        <taxon>Thermodesulfobacteriales</taxon>
        <taxon>Thermodesulfobacteriaceae</taxon>
        <taxon>Caldimicrobium</taxon>
    </lineage>
</organism>
<comment type="similarity">
    <text evidence="5 6">Belongs to the complex I subunit 1 family.</text>
</comment>
<dbReference type="PANTHER" id="PTHR11432">
    <property type="entry name" value="NADH DEHYDROGENASE SUBUNIT 1"/>
    <property type="match status" value="1"/>
</dbReference>
<dbReference type="InterPro" id="IPR018086">
    <property type="entry name" value="NADH_UbQ_OxRdtase_su1_CS"/>
</dbReference>
<dbReference type="AlphaFoldDB" id="A0A0U5AH69"/>
<feature type="transmembrane region" description="Helical" evidence="5">
    <location>
        <begin position="81"/>
        <end position="101"/>
    </location>
</feature>
<comment type="subcellular location">
    <subcellularLocation>
        <location evidence="5 6">Cell membrane</location>
        <topology evidence="5 6">Multi-pass membrane protein</topology>
    </subcellularLocation>
    <subcellularLocation>
        <location evidence="1">Membrane</location>
        <topology evidence="1">Multi-pass membrane protein</topology>
    </subcellularLocation>
</comment>
<evidence type="ECO:0000256" key="3">
    <source>
        <dbReference type="ARBA" id="ARBA00022989"/>
    </source>
</evidence>
<dbReference type="GO" id="GO:0005886">
    <property type="term" value="C:plasma membrane"/>
    <property type="evidence" value="ECO:0007669"/>
    <property type="project" value="UniProtKB-SubCell"/>
</dbReference>
<dbReference type="GO" id="GO:0009060">
    <property type="term" value="P:aerobic respiration"/>
    <property type="evidence" value="ECO:0007669"/>
    <property type="project" value="TreeGrafter"/>
</dbReference>
<dbReference type="Pfam" id="PF00146">
    <property type="entry name" value="NADHdh"/>
    <property type="match status" value="1"/>
</dbReference>
<dbReference type="OrthoDB" id="9803734at2"/>
<feature type="transmembrane region" description="Helical" evidence="5">
    <location>
        <begin position="107"/>
        <end position="132"/>
    </location>
</feature>
<evidence type="ECO:0000256" key="5">
    <source>
        <dbReference type="HAMAP-Rule" id="MF_01350"/>
    </source>
</evidence>
<dbReference type="InterPro" id="IPR001694">
    <property type="entry name" value="NADH_UbQ_OxRdtase_su1/FPO"/>
</dbReference>
<protein>
    <recommendedName>
        <fullName evidence="5">NADH-quinone oxidoreductase subunit H</fullName>
        <ecNumber evidence="5">7.1.1.-</ecNumber>
    </recommendedName>
    <alternativeName>
        <fullName evidence="5">NADH dehydrogenase I subunit H</fullName>
    </alternativeName>
    <alternativeName>
        <fullName evidence="5">NDH-1 subunit H</fullName>
    </alternativeName>
</protein>
<dbReference type="NCBIfam" id="NF004741">
    <property type="entry name" value="PRK06076.1-2"/>
    <property type="match status" value="1"/>
</dbReference>
<keyword evidence="2 5" id="KW-0812">Transmembrane</keyword>
<evidence type="ECO:0000256" key="4">
    <source>
        <dbReference type="ARBA" id="ARBA00023136"/>
    </source>
</evidence>
<keyword evidence="5" id="KW-0874">Quinone</keyword>
<evidence type="ECO:0000256" key="1">
    <source>
        <dbReference type="ARBA" id="ARBA00004141"/>
    </source>
</evidence>
<evidence type="ECO:0000313" key="8">
    <source>
        <dbReference type="Proteomes" id="UP000068196"/>
    </source>
</evidence>
<keyword evidence="8" id="KW-1185">Reference proteome</keyword>
<reference evidence="7 8" key="1">
    <citation type="journal article" date="2016" name="Int. J. Syst. Evol. Microbiol.">
        <title>Caldimicrobium thiodismutans sp. nov., a sulfur-disproportionating bacterium isolated from a hot spring, and emended description of the genus Caldimicrobium.</title>
        <authorList>
            <person name="Kojima H."/>
            <person name="Umezawa K."/>
            <person name="Fukui M."/>
        </authorList>
    </citation>
    <scope>NUCLEOTIDE SEQUENCE [LARGE SCALE GENOMIC DNA]</scope>
    <source>
        <strain evidence="7 8">TF1</strain>
    </source>
</reference>
<comment type="catalytic activity">
    <reaction evidence="5">
        <text>a quinone + NADH + 5 H(+)(in) = a quinol + NAD(+) + 4 H(+)(out)</text>
        <dbReference type="Rhea" id="RHEA:57888"/>
        <dbReference type="ChEBI" id="CHEBI:15378"/>
        <dbReference type="ChEBI" id="CHEBI:24646"/>
        <dbReference type="ChEBI" id="CHEBI:57540"/>
        <dbReference type="ChEBI" id="CHEBI:57945"/>
        <dbReference type="ChEBI" id="CHEBI:132124"/>
    </reaction>
</comment>
<keyword evidence="3 5" id="KW-1133">Transmembrane helix</keyword>
<name>A0A0U5AH69_9BACT</name>
<dbReference type="KEGG" id="cthi:THC_0914"/>
<feature type="transmembrane region" description="Helical" evidence="5">
    <location>
        <begin position="191"/>
        <end position="208"/>
    </location>
</feature>
<evidence type="ECO:0000256" key="2">
    <source>
        <dbReference type="ARBA" id="ARBA00022692"/>
    </source>
</evidence>
<sequence length="339" mass="37804">MGLNEGLFWTLLITLVKIAVVLGIVLLHAAYTVYAERKIIGRMQARLGPTEVGPYGLLQPIADLVKLLFKEDIIPREAHRVIFQVAPLLVLIFAITNLSVIPFHPSFYIADVNLGVLVILAFAGLGTYGIILAGYSSGSRYSLLGGLRSAAQILSYEIPLGLSLAGVILYAESFKLQDIVASQASSLFGMNAIPQLLGFIVFLICAFAETNRAPFDLPEAESELVAGYITEYSGFRMGIFFLGEYISMYVMALLISLCYLGGWTLPFWLTGLLPFLKGIPPILILIVKVYFIIFLYIWVRATFPRYRFDQLMNMSWKVLIPLSLINFIWIAILKWGMLR</sequence>
<feature type="transmembrane region" description="Helical" evidence="5">
    <location>
        <begin position="319"/>
        <end position="338"/>
    </location>
</feature>
<dbReference type="GO" id="GO:0003954">
    <property type="term" value="F:NADH dehydrogenase activity"/>
    <property type="evidence" value="ECO:0007669"/>
    <property type="project" value="TreeGrafter"/>
</dbReference>
<evidence type="ECO:0000256" key="6">
    <source>
        <dbReference type="RuleBase" id="RU000471"/>
    </source>
</evidence>
<dbReference type="PROSITE" id="PS00668">
    <property type="entry name" value="COMPLEX1_ND1_2"/>
    <property type="match status" value="1"/>
</dbReference>
<evidence type="ECO:0000313" key="7">
    <source>
        <dbReference type="EMBL" id="BAU23299.1"/>
    </source>
</evidence>
<feature type="transmembrane region" description="Helical" evidence="5">
    <location>
        <begin position="246"/>
        <end position="269"/>
    </location>
</feature>
<dbReference type="PATRIC" id="fig|1653476.3.peg.948"/>
<comment type="subunit">
    <text evidence="5">NDH-1 is composed of 14 different subunits. Subunits NuoA, H, J, K, L, M, N constitute the membrane sector of the complex.</text>
</comment>